<sequence>ELILSFLQAAIMRDSCCQAGQYLFPLLFLFSHSQLCFQFSS</sequence>
<proteinExistence type="predicted"/>
<dbReference type="EMBL" id="UINC01203627">
    <property type="protein sequence ID" value="SVE23980.1"/>
    <property type="molecule type" value="Genomic_DNA"/>
</dbReference>
<accession>A0A383BVX9</accession>
<evidence type="ECO:0000313" key="1">
    <source>
        <dbReference type="EMBL" id="SVE23980.1"/>
    </source>
</evidence>
<reference evidence="1" key="1">
    <citation type="submission" date="2018-05" db="EMBL/GenBank/DDBJ databases">
        <authorList>
            <person name="Lanie J.A."/>
            <person name="Ng W.-L."/>
            <person name="Kazmierczak K.M."/>
            <person name="Andrzejewski T.M."/>
            <person name="Davidsen T.M."/>
            <person name="Wayne K.J."/>
            <person name="Tettelin H."/>
            <person name="Glass J.I."/>
            <person name="Rusch D."/>
            <person name="Podicherti R."/>
            <person name="Tsui H.-C.T."/>
            <person name="Winkler M.E."/>
        </authorList>
    </citation>
    <scope>NUCLEOTIDE SEQUENCE</scope>
</reference>
<organism evidence="1">
    <name type="scientific">marine metagenome</name>
    <dbReference type="NCBI Taxonomy" id="408172"/>
    <lineage>
        <taxon>unclassified sequences</taxon>
        <taxon>metagenomes</taxon>
        <taxon>ecological metagenomes</taxon>
    </lineage>
</organism>
<dbReference type="AlphaFoldDB" id="A0A383BVX9"/>
<feature type="non-terminal residue" evidence="1">
    <location>
        <position position="41"/>
    </location>
</feature>
<feature type="non-terminal residue" evidence="1">
    <location>
        <position position="1"/>
    </location>
</feature>
<protein>
    <submittedName>
        <fullName evidence="1">Uncharacterized protein</fullName>
    </submittedName>
</protein>
<name>A0A383BVX9_9ZZZZ</name>
<gene>
    <name evidence="1" type="ORF">METZ01_LOCUS476834</name>
</gene>